<dbReference type="AlphaFoldDB" id="A0A2H9TLD5"/>
<name>A0A2H9TLD5_9FUNG</name>
<dbReference type="EMBL" id="MTSL01000117">
    <property type="protein sequence ID" value="PJF18546.1"/>
    <property type="molecule type" value="Genomic_DNA"/>
</dbReference>
<feature type="chain" id="PRO_5014131799" evidence="1">
    <location>
        <begin position="18"/>
        <end position="783"/>
    </location>
</feature>
<gene>
    <name evidence="2" type="ORF">PSACC_01666</name>
</gene>
<protein>
    <submittedName>
        <fullName evidence="2">Uncharacterized protein</fullName>
    </submittedName>
</protein>
<comment type="caution">
    <text evidence="2">The sequence shown here is derived from an EMBL/GenBank/DDBJ whole genome shotgun (WGS) entry which is preliminary data.</text>
</comment>
<feature type="signal peptide" evidence="1">
    <location>
        <begin position="1"/>
        <end position="17"/>
    </location>
</feature>
<keyword evidence="3" id="KW-1185">Reference proteome</keyword>
<proteinExistence type="predicted"/>
<dbReference type="Proteomes" id="UP000240830">
    <property type="component" value="Unassembled WGS sequence"/>
</dbReference>
<evidence type="ECO:0000313" key="3">
    <source>
        <dbReference type="Proteomes" id="UP000240830"/>
    </source>
</evidence>
<sequence>MHISLLILWAFLQLGSASLLTVNDILVAPADCTRRIGDISDLMRDGKWISIAGVLRSCNDDITKETLKRIGELIISNCLSGDASMFSAWRMLVQRSELTKETWADIIKEVPSYTNNTTQQDTLAKFLFTGIIAGNEGTQIPLVISEGKVDVSLKFVMDVVADLVNGDPLDRLRDIYRPLQTGDYPDHLSALPQLLQIRGLRKVLFNVIHDENLFVDTVMSFYKVRMASLFRGIASEELLRNLDRAEAISLFIPHKWDNVDEISRLILYIAEKRDDVNKMTDDLTFFTQWYKDGMCKAYSSEHVRISLTMLENLKPGRAANFKAIRELMTQACIETGSLKSIARTSYVAIPGIENLEMLRSSEFIDKESLLVDGVLDSTKVDASTITGLDTPSKFAKVYRVLAKLLSKKRSLKDPVKYQMILAQMANKKLIFNSSVRSGAFRKLAFAISENDCDAYFMKFCKLNNGSHCRQLIERSLHDVLLSTENNRINQWIAQMKKVAECIKHNITCSHESIANCNQDVVRPNISEVFRGVNDLKEKERPLAMASLDLWIPDDFFKKSSDPLMHSSYLEFMFRAGNAGRFKMVLEAAPKTLVKTPGFMYAMWQVVHFLQGLSGDNLELSYEIYKLKKVPKNAPTMTDICKQGRCTVEVSDSRDGLEMLSLMSADHANDVTVENYRRKPAGVNFETRVEINSTPPDIPDDDSLISDRFMYFIITKFLEFPKSQSKNVFFKHIISYARVLLIQFGYTDIEILHRNLFYCARIMSLDLKAQRQDLLRQINSRIHA</sequence>
<keyword evidence="1" id="KW-0732">Signal</keyword>
<accession>A0A2H9TLD5</accession>
<evidence type="ECO:0000256" key="1">
    <source>
        <dbReference type="SAM" id="SignalP"/>
    </source>
</evidence>
<organism evidence="2 3">
    <name type="scientific">Paramicrosporidium saccamoebae</name>
    <dbReference type="NCBI Taxonomy" id="1246581"/>
    <lineage>
        <taxon>Eukaryota</taxon>
        <taxon>Fungi</taxon>
        <taxon>Fungi incertae sedis</taxon>
        <taxon>Cryptomycota</taxon>
        <taxon>Cryptomycota incertae sedis</taxon>
        <taxon>Paramicrosporidium</taxon>
    </lineage>
</organism>
<evidence type="ECO:0000313" key="2">
    <source>
        <dbReference type="EMBL" id="PJF18546.1"/>
    </source>
</evidence>
<reference evidence="2 3" key="1">
    <citation type="submission" date="2016-10" db="EMBL/GenBank/DDBJ databases">
        <title>The genome of Paramicrosporidium saccamoebae is the missing link in understanding Cryptomycota and Microsporidia evolution.</title>
        <authorList>
            <person name="Quandt C.A."/>
            <person name="Beaudet D."/>
            <person name="Corsaro D."/>
            <person name="Michel R."/>
            <person name="Corradi N."/>
            <person name="James T."/>
        </authorList>
    </citation>
    <scope>NUCLEOTIDE SEQUENCE [LARGE SCALE GENOMIC DNA]</scope>
    <source>
        <strain evidence="2 3">KSL3</strain>
    </source>
</reference>